<dbReference type="PANTHER" id="PTHR47628:SF1">
    <property type="entry name" value="ALIPHATIC AMIDASE EXPRESSION-REGULATING PROTEIN"/>
    <property type="match status" value="1"/>
</dbReference>
<keyword evidence="5" id="KW-1185">Reference proteome</keyword>
<dbReference type="AlphaFoldDB" id="A0A6L6HQQ2"/>
<protein>
    <submittedName>
        <fullName evidence="4">ABC transporter substrate-binding protein</fullName>
    </submittedName>
</protein>
<dbReference type="InterPro" id="IPR028082">
    <property type="entry name" value="Peripla_BP_I"/>
</dbReference>
<dbReference type="Gene3D" id="3.40.50.2300">
    <property type="match status" value="2"/>
</dbReference>
<feature type="domain" description="Leucine-binding protein" evidence="3">
    <location>
        <begin position="2"/>
        <end position="308"/>
    </location>
</feature>
<organism evidence="4 5">
    <name type="scientific">Paracoccus lichenicola</name>
    <dbReference type="NCBI Taxonomy" id="2665644"/>
    <lineage>
        <taxon>Bacteria</taxon>
        <taxon>Pseudomonadati</taxon>
        <taxon>Pseudomonadota</taxon>
        <taxon>Alphaproteobacteria</taxon>
        <taxon>Rhodobacterales</taxon>
        <taxon>Paracoccaceae</taxon>
        <taxon>Paracoccus</taxon>
    </lineage>
</organism>
<sequence>MRIGVILSHGGLAGLWTPGCQGAALVAAAELNAQGGVLGQEVRIILQDSGETAHSARAAAERLVVDERADAVIGLQASHLRSAVRDGLHGLAPYVYTPHYEGGHCGPGVVTLGVTDAEVLNPAIAWLAEHRGVSRVFFAGNDYIWPRVAHGTAETAVRLGGARMVGHALLSLHGRDYAPVMAAIAAARPDLVVVALLGEDAVAFNRAFADAGLSQRVLRLALAFEETQLLGVAPENAENLFATASYFSGITGHGRERLLDEYRRSFAGRLPDVTTNSLNCYDAIHLVAGLARHVGRVDGHLMARVLRQRIPRSFAYRMIGRSEISARVALAEADGTGFRVRQSWMA</sequence>
<dbReference type="SUPFAM" id="SSF53822">
    <property type="entry name" value="Periplasmic binding protein-like I"/>
    <property type="match status" value="1"/>
</dbReference>
<dbReference type="EMBL" id="WMBT01000010">
    <property type="protein sequence ID" value="MTE01477.1"/>
    <property type="molecule type" value="Genomic_DNA"/>
</dbReference>
<evidence type="ECO:0000256" key="2">
    <source>
        <dbReference type="ARBA" id="ARBA00022729"/>
    </source>
</evidence>
<evidence type="ECO:0000313" key="4">
    <source>
        <dbReference type="EMBL" id="MTE01477.1"/>
    </source>
</evidence>
<proteinExistence type="inferred from homology"/>
<dbReference type="Proteomes" id="UP000481417">
    <property type="component" value="Unassembled WGS sequence"/>
</dbReference>
<comment type="caution">
    <text evidence="4">The sequence shown here is derived from an EMBL/GenBank/DDBJ whole genome shotgun (WGS) entry which is preliminary data.</text>
</comment>
<dbReference type="Pfam" id="PF13458">
    <property type="entry name" value="Peripla_BP_6"/>
    <property type="match status" value="1"/>
</dbReference>
<evidence type="ECO:0000259" key="3">
    <source>
        <dbReference type="Pfam" id="PF13458"/>
    </source>
</evidence>
<gene>
    <name evidence="4" type="ORF">GIY56_14405</name>
</gene>
<keyword evidence="2" id="KW-0732">Signal</keyword>
<comment type="similarity">
    <text evidence="1">Belongs to the leucine-binding protein family.</text>
</comment>
<reference evidence="4 5" key="1">
    <citation type="submission" date="2019-11" db="EMBL/GenBank/DDBJ databases">
        <authorList>
            <person name="Lang L."/>
        </authorList>
    </citation>
    <scope>NUCLEOTIDE SEQUENCE [LARGE SCALE GENOMIC DNA]</scope>
    <source>
        <strain evidence="4 5">YIM 132242</strain>
    </source>
</reference>
<name>A0A6L6HQQ2_9RHOB</name>
<accession>A0A6L6HQQ2</accession>
<dbReference type="InterPro" id="IPR028081">
    <property type="entry name" value="Leu-bd"/>
</dbReference>
<evidence type="ECO:0000256" key="1">
    <source>
        <dbReference type="ARBA" id="ARBA00010062"/>
    </source>
</evidence>
<dbReference type="RefSeq" id="WP_154765555.1">
    <property type="nucleotide sequence ID" value="NZ_WMBT01000010.1"/>
</dbReference>
<evidence type="ECO:0000313" key="5">
    <source>
        <dbReference type="Proteomes" id="UP000481417"/>
    </source>
</evidence>
<dbReference type="PANTHER" id="PTHR47628">
    <property type="match status" value="1"/>
</dbReference>